<dbReference type="PIRSF" id="PIRSF006337">
    <property type="entry name" value="Trehalose_TreZ"/>
    <property type="match status" value="1"/>
</dbReference>
<keyword evidence="6" id="KW-0963">Cytoplasm</keyword>
<dbReference type="Gene3D" id="1.10.10.760">
    <property type="entry name" value="E-set domains of sugar-utilizing enzymes"/>
    <property type="match status" value="1"/>
</dbReference>
<feature type="active site" description="Nucleophile" evidence="15">
    <location>
        <position position="278"/>
    </location>
</feature>
<comment type="catalytic activity">
    <reaction evidence="12 14">
        <text>hydrolysis of (1-&gt;4)-alpha-D-glucosidic linkage in 4-alpha-D-[(1-&gt;4)-alpha-D-glucanosyl]n trehalose to yield trehalose and (1-&gt;4)-alpha-D-glucan.</text>
        <dbReference type="EC" id="3.2.1.141"/>
    </reaction>
</comment>
<keyword evidence="9 14" id="KW-0326">Glycosidase</keyword>
<dbReference type="PANTHER" id="PTHR43651">
    <property type="entry name" value="1,4-ALPHA-GLUCAN-BRANCHING ENZYME"/>
    <property type="match status" value="1"/>
</dbReference>
<evidence type="ECO:0000256" key="11">
    <source>
        <dbReference type="ARBA" id="ARBA00033284"/>
    </source>
</evidence>
<evidence type="ECO:0000256" key="13">
    <source>
        <dbReference type="NCBIfam" id="TIGR02402"/>
    </source>
</evidence>
<evidence type="ECO:0000313" key="19">
    <source>
        <dbReference type="EMBL" id="AFZ34738.1"/>
    </source>
</evidence>
<dbReference type="EMBL" id="CP003653">
    <property type="protein sequence ID" value="AFZ34738.1"/>
    <property type="molecule type" value="Genomic_DNA"/>
</dbReference>
<dbReference type="UniPathway" id="UPA00299"/>
<dbReference type="NCBIfam" id="TIGR02402">
    <property type="entry name" value="trehalose_TreZ"/>
    <property type="match status" value="1"/>
</dbReference>
<evidence type="ECO:0000256" key="1">
    <source>
        <dbReference type="ARBA" id="ARBA00004496"/>
    </source>
</evidence>
<keyword evidence="20" id="KW-1185">Reference proteome</keyword>
<dbReference type="SUPFAM" id="SSF51445">
    <property type="entry name" value="(Trans)glycosidases"/>
    <property type="match status" value="1"/>
</dbReference>
<feature type="binding site" evidence="16">
    <location>
        <begin position="340"/>
        <end position="344"/>
    </location>
    <ligand>
        <name>substrate</name>
    </ligand>
</feature>
<evidence type="ECO:0000256" key="15">
    <source>
        <dbReference type="PIRSR" id="PIRSR006337-1"/>
    </source>
</evidence>
<reference evidence="20" key="1">
    <citation type="journal article" date="2013" name="Proc. Natl. Acad. Sci. U.S.A.">
        <title>Improving the coverage of the cyanobacterial phylum using diversity-driven genome sequencing.</title>
        <authorList>
            <person name="Shih P.M."/>
            <person name="Wu D."/>
            <person name="Latifi A."/>
            <person name="Axen S.D."/>
            <person name="Fewer D.P."/>
            <person name="Talla E."/>
            <person name="Calteau A."/>
            <person name="Cai F."/>
            <person name="Tandeau de Marsac N."/>
            <person name="Rippka R."/>
            <person name="Herdman M."/>
            <person name="Sivonen K."/>
            <person name="Coursin T."/>
            <person name="Laurent T."/>
            <person name="Goodwin L."/>
            <person name="Nolan M."/>
            <person name="Davenport K.W."/>
            <person name="Han C.S."/>
            <person name="Rubin E.M."/>
            <person name="Eisen J.A."/>
            <person name="Woyke T."/>
            <person name="Gugger M."/>
            <person name="Kerfeld C.A."/>
        </authorList>
    </citation>
    <scope>NUCLEOTIDE SEQUENCE [LARGE SCALE GENOMIC DNA]</scope>
    <source>
        <strain evidence="20">ATCC 29371 / PCC 7437</strain>
    </source>
</reference>
<dbReference type="eggNOG" id="COG0296">
    <property type="taxonomic scope" value="Bacteria"/>
</dbReference>
<dbReference type="Proteomes" id="UP000010473">
    <property type="component" value="Chromosome"/>
</dbReference>
<evidence type="ECO:0000256" key="14">
    <source>
        <dbReference type="PIRNR" id="PIRNR006337"/>
    </source>
</evidence>
<feature type="site" description="Transition state stabilizer" evidence="17">
    <location>
        <position position="409"/>
    </location>
</feature>
<dbReference type="KEGG" id="scs:Sta7437_1167"/>
<evidence type="ECO:0000256" key="5">
    <source>
        <dbReference type="ARBA" id="ARBA00015938"/>
    </source>
</evidence>
<dbReference type="GO" id="GO:0005737">
    <property type="term" value="C:cytoplasm"/>
    <property type="evidence" value="ECO:0007669"/>
    <property type="project" value="UniProtKB-SubCell"/>
</dbReference>
<evidence type="ECO:0000256" key="10">
    <source>
        <dbReference type="ARBA" id="ARBA00032057"/>
    </source>
</evidence>
<comment type="pathway">
    <text evidence="2 14">Glycan biosynthesis; trehalose biosynthesis.</text>
</comment>
<sequence>MVDNRCSCVISSPPNRQTSMKVGSCYLGNGVCDFILWTPLVEKVAVHIVSPEEKLLPMTKQEQGYWHLRTEKIDPGTLYYYQLEEASDKPDPASHFQPQGVHEASEVIDHNNINWQDSDWNGIALDEMIIYELHVGTFTDEGTFTAIIPRLSDLKELGVNAIEIMPVAQFPGERNWGYDGVYPYAVQNSYGRPEDLKQLIDAAHQQGIAVILDVVYNHFGPEGNYIAHHGPYFTETYRTPWGSAINFDDAYSDGVRNYFIENALYWFENYHFDALRLDAIHAIYDLGAKHILQEIAERVEELSQKIGRKFYLIAESDLNDVRVIRPRELGGYGIDAQWSDDFHHCIRTLLTKDLIGYYQDFGTCKQLAKAYQKTFVYDWQYSPFRKRYHGSDASDRPGSQFVVCIQNHDQVGNRMLGERLSDLVNFEGLKLAAGALMLSPYIPLLFMGEEYGEESPFLYFVSHNDPDLVKAVREGRKKEFADFHLEGEYIDPQSLEAFNSSKLQWEKRKEGKHQVLWQLYRQLIQLRRTIPALKKLDKQNLKATAYEQENVLLLHRWQDNSQIFSILNFNQQNVSLKISFPPGNWQKILDSAEPKWMSDGSELPERIETEEQELLIKSHSFAIYHQ</sequence>
<organism evidence="19 20">
    <name type="scientific">Stanieria cyanosphaera (strain ATCC 29371 / PCC 7437)</name>
    <dbReference type="NCBI Taxonomy" id="111780"/>
    <lineage>
        <taxon>Bacteria</taxon>
        <taxon>Bacillati</taxon>
        <taxon>Cyanobacteriota</taxon>
        <taxon>Cyanophyceae</taxon>
        <taxon>Pleurocapsales</taxon>
        <taxon>Dermocarpellaceae</taxon>
        <taxon>Stanieria</taxon>
    </lineage>
</organism>
<dbReference type="Gene3D" id="2.60.40.10">
    <property type="entry name" value="Immunoglobulins"/>
    <property type="match status" value="1"/>
</dbReference>
<feature type="binding site" evidence="16">
    <location>
        <begin position="276"/>
        <end position="281"/>
    </location>
    <ligand>
        <name>substrate</name>
    </ligand>
</feature>
<dbReference type="GO" id="GO:0005992">
    <property type="term" value="P:trehalose biosynthetic process"/>
    <property type="evidence" value="ECO:0007669"/>
    <property type="project" value="UniProtKB-UniRule"/>
</dbReference>
<feature type="domain" description="Glycosyl hydrolase family 13 catalytic" evidence="18">
    <location>
        <begin position="132"/>
        <end position="476"/>
    </location>
</feature>
<dbReference type="Gene3D" id="3.20.20.80">
    <property type="entry name" value="Glycosidases"/>
    <property type="match status" value="1"/>
</dbReference>
<evidence type="ECO:0000256" key="9">
    <source>
        <dbReference type="ARBA" id="ARBA00023295"/>
    </source>
</evidence>
<feature type="active site" description="Proton donor" evidence="15">
    <location>
        <position position="315"/>
    </location>
</feature>
<evidence type="ECO:0000256" key="12">
    <source>
        <dbReference type="ARBA" id="ARBA00034013"/>
    </source>
</evidence>
<evidence type="ECO:0000256" key="17">
    <source>
        <dbReference type="PIRSR" id="PIRSR006337-3"/>
    </source>
</evidence>
<keyword evidence="7 14" id="KW-0378">Hydrolase</keyword>
<dbReference type="InterPro" id="IPR014756">
    <property type="entry name" value="Ig_E-set"/>
</dbReference>
<keyword evidence="8" id="KW-0119">Carbohydrate metabolism</keyword>
<evidence type="ECO:0000256" key="3">
    <source>
        <dbReference type="ARBA" id="ARBA00008061"/>
    </source>
</evidence>
<dbReference type="SUPFAM" id="SSF81296">
    <property type="entry name" value="E set domains"/>
    <property type="match status" value="1"/>
</dbReference>
<dbReference type="EC" id="3.2.1.141" evidence="4 13"/>
<evidence type="ECO:0000256" key="8">
    <source>
        <dbReference type="ARBA" id="ARBA00023277"/>
    </source>
</evidence>
<evidence type="ECO:0000313" key="20">
    <source>
        <dbReference type="Proteomes" id="UP000010473"/>
    </source>
</evidence>
<evidence type="ECO:0000256" key="2">
    <source>
        <dbReference type="ARBA" id="ARBA00005199"/>
    </source>
</evidence>
<name>K9XQE6_STAC7</name>
<evidence type="ECO:0000256" key="6">
    <source>
        <dbReference type="ARBA" id="ARBA00022490"/>
    </source>
</evidence>
<dbReference type="SMART" id="SM00642">
    <property type="entry name" value="Aamy"/>
    <property type="match status" value="1"/>
</dbReference>
<comment type="subcellular location">
    <subcellularLocation>
        <location evidence="1 15">Cytoplasm</location>
    </subcellularLocation>
</comment>
<accession>K9XQE6</accession>
<protein>
    <recommendedName>
        <fullName evidence="5 13">Malto-oligosyltrehalose trehalohydrolase</fullName>
        <shortName evidence="14">MTHase</shortName>
        <ecNumber evidence="4 13">3.2.1.141</ecNumber>
    </recommendedName>
    <alternativeName>
        <fullName evidence="11 14">4-alpha-D-((1-&gt;4)-alpha-D-glucano)trehalose trehalohydrolase</fullName>
    </alternativeName>
    <alternativeName>
        <fullName evidence="10 14">Maltooligosyl trehalose trehalohydrolase</fullName>
    </alternativeName>
</protein>
<dbReference type="InterPro" id="IPR013783">
    <property type="entry name" value="Ig-like_fold"/>
</dbReference>
<dbReference type="AlphaFoldDB" id="K9XQE6"/>
<evidence type="ECO:0000256" key="4">
    <source>
        <dbReference type="ARBA" id="ARBA00012268"/>
    </source>
</evidence>
<proteinExistence type="inferred from homology"/>
<dbReference type="InterPro" id="IPR017853">
    <property type="entry name" value="GH"/>
</dbReference>
<dbReference type="InterPro" id="IPR006047">
    <property type="entry name" value="GH13_cat_dom"/>
</dbReference>
<comment type="similarity">
    <text evidence="3 14">Belongs to the glycosyl hydrolase 13 family.</text>
</comment>
<dbReference type="GO" id="GO:0033942">
    <property type="term" value="F:4-alpha-D-(1-&gt;4)-alpha-D-glucanotrehalose trehalohydrolase activity"/>
    <property type="evidence" value="ECO:0007669"/>
    <property type="project" value="UniProtKB-EC"/>
</dbReference>
<evidence type="ECO:0000256" key="16">
    <source>
        <dbReference type="PIRSR" id="PIRSR006337-2"/>
    </source>
</evidence>
<dbReference type="Pfam" id="PF00128">
    <property type="entry name" value="Alpha-amylase"/>
    <property type="match status" value="1"/>
</dbReference>
<dbReference type="STRING" id="111780.Sta7437_1167"/>
<evidence type="ECO:0000256" key="7">
    <source>
        <dbReference type="ARBA" id="ARBA00022801"/>
    </source>
</evidence>
<feature type="binding site" evidence="16">
    <location>
        <begin position="408"/>
        <end position="413"/>
    </location>
    <ligand>
        <name>substrate</name>
    </ligand>
</feature>
<evidence type="ECO:0000259" key="18">
    <source>
        <dbReference type="SMART" id="SM00642"/>
    </source>
</evidence>
<dbReference type="PATRIC" id="fig|111780.3.peg.1216"/>
<dbReference type="CDD" id="cd11325">
    <property type="entry name" value="AmyAc_GTHase"/>
    <property type="match status" value="1"/>
</dbReference>
<dbReference type="CDD" id="cd02853">
    <property type="entry name" value="E_set_MTHase_like_N"/>
    <property type="match status" value="1"/>
</dbReference>
<dbReference type="InterPro" id="IPR012768">
    <property type="entry name" value="Trehalose_TreZ"/>
</dbReference>
<dbReference type="InterPro" id="IPR044901">
    <property type="entry name" value="Trehalose_TreZ_E-set_sf"/>
</dbReference>
<dbReference type="HOGENOM" id="CLU_020726_2_0_3"/>
<gene>
    <name evidence="19" type="ordered locus">Sta7437_1167</name>
</gene>
<dbReference type="PANTHER" id="PTHR43651:SF11">
    <property type="entry name" value="MALTO-OLIGOSYLTREHALOSE TREHALOHYDROLASE"/>
    <property type="match status" value="1"/>
</dbReference>